<dbReference type="Proteomes" id="UP000245430">
    <property type="component" value="Unassembled WGS sequence"/>
</dbReference>
<dbReference type="RefSeq" id="WP_109683488.1">
    <property type="nucleotide sequence ID" value="NZ_QGGP01000013.1"/>
</dbReference>
<evidence type="ECO:0000313" key="1">
    <source>
        <dbReference type="EMBL" id="PWK16987.1"/>
    </source>
</evidence>
<evidence type="ECO:0000313" key="2">
    <source>
        <dbReference type="Proteomes" id="UP000245430"/>
    </source>
</evidence>
<organism evidence="1 2">
    <name type="scientific">Xanthomarina spongicola</name>
    <dbReference type="NCBI Taxonomy" id="570520"/>
    <lineage>
        <taxon>Bacteria</taxon>
        <taxon>Pseudomonadati</taxon>
        <taxon>Bacteroidota</taxon>
        <taxon>Flavobacteriia</taxon>
        <taxon>Flavobacteriales</taxon>
        <taxon>Flavobacteriaceae</taxon>
        <taxon>Xanthomarina</taxon>
    </lineage>
</organism>
<keyword evidence="2" id="KW-1185">Reference proteome</keyword>
<dbReference type="EMBL" id="QGGP01000013">
    <property type="protein sequence ID" value="PWK16987.1"/>
    <property type="molecule type" value="Genomic_DNA"/>
</dbReference>
<gene>
    <name evidence="1" type="ORF">LX78_02914</name>
</gene>
<name>A0A316DFD8_9FLAO</name>
<accession>A0A316DFD8</accession>
<sequence length="153" mass="17651">MSKRNLNKHLIGLTGEYFVAGMMSLNGWVASLTLKNYPDVDIFGLNPETGINVNIQVKTIRNGKSYPIGLTHATIDKAKDKITCPYVFVHIDKNNDVRYFIISRKELINVIKTSDKDYLNKPRKKPVKQTNPVGIPLRYLEPYEDKWNNIWKK</sequence>
<comment type="caution">
    <text evidence="1">The sequence shown here is derived from an EMBL/GenBank/DDBJ whole genome shotgun (WGS) entry which is preliminary data.</text>
</comment>
<dbReference type="AlphaFoldDB" id="A0A316DFD8"/>
<dbReference type="OrthoDB" id="7060296at2"/>
<protein>
    <recommendedName>
        <fullName evidence="3">DUF4365 domain-containing protein</fullName>
    </recommendedName>
</protein>
<reference evidence="1 2" key="1">
    <citation type="submission" date="2018-05" db="EMBL/GenBank/DDBJ databases">
        <title>Genomic Encyclopedia of Archaeal and Bacterial Type Strains, Phase II (KMG-II): from individual species to whole genera.</title>
        <authorList>
            <person name="Goeker M."/>
        </authorList>
    </citation>
    <scope>NUCLEOTIDE SEQUENCE [LARGE SCALE GENOMIC DNA]</scope>
    <source>
        <strain evidence="1 2">DSM 22637</strain>
    </source>
</reference>
<proteinExistence type="predicted"/>
<evidence type="ECO:0008006" key="3">
    <source>
        <dbReference type="Google" id="ProtNLM"/>
    </source>
</evidence>